<dbReference type="InterPro" id="IPR027417">
    <property type="entry name" value="P-loop_NTPase"/>
</dbReference>
<dbReference type="SMART" id="SM00490">
    <property type="entry name" value="HELICc"/>
    <property type="match status" value="1"/>
</dbReference>
<dbReference type="CDD" id="cd18785">
    <property type="entry name" value="SF2_C"/>
    <property type="match status" value="1"/>
</dbReference>
<feature type="domain" description="Helicase C-terminal" evidence="1">
    <location>
        <begin position="873"/>
        <end position="1048"/>
    </location>
</feature>
<proteinExistence type="predicted"/>
<dbReference type="Pfam" id="PF00271">
    <property type="entry name" value="Helicase_C"/>
    <property type="match status" value="1"/>
</dbReference>
<name>A0AAT9SPS7_PSESX</name>
<dbReference type="InterPro" id="IPR001650">
    <property type="entry name" value="Helicase_C-like"/>
</dbReference>
<dbReference type="PANTHER" id="PTHR47957:SF3">
    <property type="entry name" value="ATP-DEPENDENT HELICASE HRQ1"/>
    <property type="match status" value="1"/>
</dbReference>
<reference evidence="2" key="1">
    <citation type="journal article" date="2023" name="PhytoFront">
        <title>The Complete Genome Sequence of Pseudomonas syringae pv. actinidifoliorum ICMP 18803.</title>
        <authorList>
            <person name="Templeton M.D."/>
            <person name="Arshed S."/>
            <person name="Andersen M.T."/>
            <person name="Jayaraman J."/>
        </authorList>
    </citation>
    <scope>NUCLEOTIDE SEQUENCE</scope>
    <source>
        <strain evidence="2">ICMP 18803</strain>
    </source>
</reference>
<organism evidence="2">
    <name type="scientific">Pseudomonas syringae pv. actinidifoliorum ICMP 18803</name>
    <dbReference type="NCBI Taxonomy" id="1194400"/>
    <lineage>
        <taxon>Bacteria</taxon>
        <taxon>Pseudomonadati</taxon>
        <taxon>Pseudomonadota</taxon>
        <taxon>Gammaproteobacteria</taxon>
        <taxon>Pseudomonadales</taxon>
        <taxon>Pseudomonadaceae</taxon>
        <taxon>Pseudomonas</taxon>
        <taxon>Pseudomonas syringae</taxon>
    </lineage>
</organism>
<sequence>MSLTAAFLEEMRLRLSDKDVDVLPPEGKLYDGLEPSRVSLVGCLGAAPDPAYTGLQPPNSIGIVLLVSPDEEGCIKCELSGQFDVVHRYTPELRSVVENLVLDAGSPKRAQTLPLAFKRYTVSFSSILLDLDPRKPNEWISGQAAISKVLTIEQQRWLSDPRVMRRCHTNGNGNARFGFNWSDTAVADQASLNRTVLEQIASDRTAILNYTVNLRARLRPTPSAFGTNAHGSFLLEVFLENQTTTEYARAFGVDSPYLLDARLVTRLVAGQNYKVPHRLQPEEYRYRDDDGLPGYGISCAVVEVAEKLFMTDGMPTSAQPRVDAPSPAEVGMDYAPSYEMLARDPLLVCDSFLRTQERYLDEWALRINTLESAGLMADRDVAIADRLAFQEETSRIRDGVELLRNHDDLRRCFQWMNEAMGAAIKVQGKRFTGWHLFQLGFILSQIRSIYERHATSAEIRGSMETADVLWFATGGGKTEAYLGIISMALLYGRLKGRDFGTTAWLRFPLRMLSVQQFQRLSYVLAQTNMLRQRERLGGWPFTIGYYTGEGTPNRVSSTYGEDVQKGFLPSFSDERLKSYQFISDCPYCGTAGSISIATDMARARIKHVCGNSQCWSNSAAEPGEHGQGIQGEIGIYVSDEECYRYLPSVLVGTVDKLAVIGHNQRFVNFFGGARFFCPEHGFSQKSKCQHRRIERRADKWEALDCGNNTRTSIVRVVPLPAMKDPGFSLLVQDELHLLRESLGNFDAHYETLLSTLQISHGGRAPKVLSATATIKDFEDHIHHLYLLNAARFPAPGVNQGESFYARKAKDQETGSPLIRRWFAGILPIGRGRVAMKAVAEASSRFLDQVDDWRARLASGDAQLLQAIGLTASQTQDALRYIEKNLNTDLVYANSKRSITEIMRYMEEVNGKSTVERKARLLDGETRLDMILDAIRHVETKHADDTCRHIIATSVVSHGVDIAELNFMIVAGWPKSTAEYIQASARSGRVHPGIVLCVLSSHQLFESGVFMNFGDYHTFLDRLVDSVPINRFAPNIIDRTLPGVMSAVLLNWAPQQKWGGDLSHRVNDLVALLRSDIGKVAAAEIKNVVINALRIPAALNNTFDSRVIAGFDAALHSRVENALFELGRWPGSKNDQTLGEALGDIFGYAPFRSFRDIENQILIKPVNSSADQVFMALAR</sequence>
<dbReference type="PANTHER" id="PTHR47957">
    <property type="entry name" value="ATP-DEPENDENT HELICASE HRQ1"/>
    <property type="match status" value="1"/>
</dbReference>
<accession>A0AAT9SPS7</accession>
<evidence type="ECO:0000259" key="1">
    <source>
        <dbReference type="PROSITE" id="PS51194"/>
    </source>
</evidence>
<evidence type="ECO:0000313" key="2">
    <source>
        <dbReference type="EMBL" id="UYS83820.1"/>
    </source>
</evidence>
<protein>
    <recommendedName>
        <fullName evidence="1">Helicase C-terminal domain-containing protein</fullName>
    </recommendedName>
</protein>
<dbReference type="AlphaFoldDB" id="A0AAT9SPS7"/>
<dbReference type="EMBL" id="CP081457">
    <property type="protein sequence ID" value="UYS83820.1"/>
    <property type="molecule type" value="Genomic_DNA"/>
</dbReference>
<dbReference type="Gene3D" id="3.40.50.300">
    <property type="entry name" value="P-loop containing nucleotide triphosphate hydrolases"/>
    <property type="match status" value="1"/>
</dbReference>
<dbReference type="GO" id="GO:0036297">
    <property type="term" value="P:interstrand cross-link repair"/>
    <property type="evidence" value="ECO:0007669"/>
    <property type="project" value="TreeGrafter"/>
</dbReference>
<dbReference type="SUPFAM" id="SSF52540">
    <property type="entry name" value="P-loop containing nucleoside triphosphate hydrolases"/>
    <property type="match status" value="1"/>
</dbReference>
<gene>
    <name evidence="2" type="ORF">A237_013350</name>
</gene>
<dbReference type="PROSITE" id="PS51194">
    <property type="entry name" value="HELICASE_CTER"/>
    <property type="match status" value="1"/>
</dbReference>
<dbReference type="GO" id="GO:0043138">
    <property type="term" value="F:3'-5' DNA helicase activity"/>
    <property type="evidence" value="ECO:0007669"/>
    <property type="project" value="TreeGrafter"/>
</dbReference>
<dbReference type="GO" id="GO:0006289">
    <property type="term" value="P:nucleotide-excision repair"/>
    <property type="evidence" value="ECO:0007669"/>
    <property type="project" value="TreeGrafter"/>
</dbReference>